<evidence type="ECO:0000313" key="1">
    <source>
        <dbReference type="EMBL" id="KAK8000868.1"/>
    </source>
</evidence>
<dbReference type="PANTHER" id="PTHR24148:SF81">
    <property type="entry name" value="HETEROKARYON INCOMPATIBILITY DOMAIN-CONTAINING PROTEIN"/>
    <property type="match status" value="1"/>
</dbReference>
<comment type="caution">
    <text evidence="1">The sequence shown here is derived from an EMBL/GenBank/DDBJ whole genome shotgun (WGS) entry which is preliminary data.</text>
</comment>
<protein>
    <recommendedName>
        <fullName evidence="3">Heterokaryon incompatibility domain-containing protein</fullName>
    </recommendedName>
</protein>
<dbReference type="Proteomes" id="UP001396898">
    <property type="component" value="Unassembled WGS sequence"/>
</dbReference>
<organism evidence="1 2">
    <name type="scientific">Apiospora marii</name>
    <dbReference type="NCBI Taxonomy" id="335849"/>
    <lineage>
        <taxon>Eukaryota</taxon>
        <taxon>Fungi</taxon>
        <taxon>Dikarya</taxon>
        <taxon>Ascomycota</taxon>
        <taxon>Pezizomycotina</taxon>
        <taxon>Sordariomycetes</taxon>
        <taxon>Xylariomycetidae</taxon>
        <taxon>Amphisphaeriales</taxon>
        <taxon>Apiosporaceae</taxon>
        <taxon>Apiospora</taxon>
    </lineage>
</organism>
<accession>A0ABR1R583</accession>
<evidence type="ECO:0000313" key="2">
    <source>
        <dbReference type="Proteomes" id="UP001396898"/>
    </source>
</evidence>
<keyword evidence="2" id="KW-1185">Reference proteome</keyword>
<evidence type="ECO:0008006" key="3">
    <source>
        <dbReference type="Google" id="ProtNLM"/>
    </source>
</evidence>
<reference evidence="1 2" key="1">
    <citation type="submission" date="2023-01" db="EMBL/GenBank/DDBJ databases">
        <title>Analysis of 21 Apiospora genomes using comparative genomics revels a genus with tremendous synthesis potential of carbohydrate active enzymes and secondary metabolites.</title>
        <authorList>
            <person name="Sorensen T."/>
        </authorList>
    </citation>
    <scope>NUCLEOTIDE SEQUENCE [LARGE SCALE GENOMIC DNA]</scope>
    <source>
        <strain evidence="1 2">CBS 20057</strain>
    </source>
</reference>
<dbReference type="InterPro" id="IPR052895">
    <property type="entry name" value="HetReg/Transcr_Mod"/>
</dbReference>
<dbReference type="EMBL" id="JAQQWI010000018">
    <property type="protein sequence ID" value="KAK8000868.1"/>
    <property type="molecule type" value="Genomic_DNA"/>
</dbReference>
<dbReference type="PANTHER" id="PTHR24148">
    <property type="entry name" value="ANKYRIN REPEAT DOMAIN-CONTAINING PROTEIN 39 HOMOLOG-RELATED"/>
    <property type="match status" value="1"/>
</dbReference>
<sequence length="576" mass="65715">MKDIAAELGNPHVLEGLLRRRYFSRIWVIQEIALAPLSIFPIGQVDFYANSDTPNELLELLGCDQWNMTTASWLQYMHNVAKFDGQDLFQTLQRISVLMMDTTDPRDKIFGVLGLLQGSASGAPVPEYSLSVQNVIIGTVAHFLLDLKRDEILRYAAGRNATASFPSWVPAWDDIWHPPAEGFELPVQTVEGIALEHGPQAKSLVELRIWEKHLPEGDIDGSGPPCKWRNWSENASIRRSDGALCIDVLHLMAVNSAPEPIVESHEPGEVRKWTRYSFRRGRCSVIISVSHPALERIIGNEEPTSLCTVTGPKRMALAVLQPLQGDNYRLIAWTYCQSVEIISPQQPFIKGSPAEWLIPSGAHWTSSVAPWQTFEYLSHQWREFNRNRLSWSLFKKRSNSELQLFDNRELPLFMRLRLFQSLLALENGEIQLTKFAHVLHEFAQEVCGDLFPSIRDESLVYITSPEKAASLTKAIPGSTIEEDRDWCSSHLSQETSTRVVTWSCTLIRVMWILWDVVDYGWMRMFSGYKYATGEDEMTMMLREPRPEDNKIYPKIWPDDIAEELGLDAMPRRVCIV</sequence>
<proteinExistence type="predicted"/>
<gene>
    <name evidence="1" type="ORF">PG991_013090</name>
</gene>
<name>A0ABR1R583_9PEZI</name>